<dbReference type="GO" id="GO:0019877">
    <property type="term" value="P:diaminopimelate biosynthetic process"/>
    <property type="evidence" value="ECO:0007669"/>
    <property type="project" value="UniProtKB-KW"/>
</dbReference>
<keyword evidence="14" id="KW-0704">Schiff base</keyword>
<comment type="catalytic activity">
    <reaction evidence="17">
        <text>(4R)-4-hydroxy-2-oxoglutarate = glyoxylate + pyruvate</text>
        <dbReference type="Rhea" id="RHEA:30687"/>
        <dbReference type="ChEBI" id="CHEBI:15361"/>
        <dbReference type="ChEBI" id="CHEBI:36655"/>
        <dbReference type="ChEBI" id="CHEBI:62213"/>
        <dbReference type="EC" id="4.1.3.16"/>
    </reaction>
</comment>
<evidence type="ECO:0000256" key="19">
    <source>
        <dbReference type="ARBA" id="ARBA00047836"/>
    </source>
</evidence>
<keyword evidence="24" id="KW-1185">Reference proteome</keyword>
<dbReference type="Pfam" id="PF00701">
    <property type="entry name" value="DHDPS"/>
    <property type="match status" value="1"/>
</dbReference>
<evidence type="ECO:0000256" key="8">
    <source>
        <dbReference type="ARBA" id="ARBA00018425"/>
    </source>
</evidence>
<organism evidence="23 24">
    <name type="scientific">Hyalomma marginatum</name>
    <dbReference type="NCBI Taxonomy" id="34627"/>
    <lineage>
        <taxon>Eukaryota</taxon>
        <taxon>Metazoa</taxon>
        <taxon>Ecdysozoa</taxon>
        <taxon>Arthropoda</taxon>
        <taxon>Chelicerata</taxon>
        <taxon>Arachnida</taxon>
        <taxon>Acari</taxon>
        <taxon>Parasitiformes</taxon>
        <taxon>Ixodida</taxon>
        <taxon>Ixodoidea</taxon>
        <taxon>Ixodidae</taxon>
        <taxon>Hyalomminae</taxon>
        <taxon>Hyalomma</taxon>
    </lineage>
</organism>
<evidence type="ECO:0000256" key="15">
    <source>
        <dbReference type="ARBA" id="ARBA00030874"/>
    </source>
</evidence>
<evidence type="ECO:0000256" key="13">
    <source>
        <dbReference type="ARBA" id="ARBA00023239"/>
    </source>
</evidence>
<comment type="similarity">
    <text evidence="4 20">Belongs to the DapA family.</text>
</comment>
<dbReference type="HAMAP" id="MF_00418">
    <property type="entry name" value="DapA"/>
    <property type="match status" value="1"/>
</dbReference>
<evidence type="ECO:0000256" key="3">
    <source>
        <dbReference type="ARBA" id="ARBA00005120"/>
    </source>
</evidence>
<feature type="active site" description="Schiff-base intermediate with substrate" evidence="21">
    <location>
        <position position="161"/>
    </location>
</feature>
<dbReference type="PRINTS" id="PR00146">
    <property type="entry name" value="DHPICSNTHASE"/>
</dbReference>
<dbReference type="PANTHER" id="PTHR12128">
    <property type="entry name" value="DIHYDRODIPICOLINATE SYNTHASE"/>
    <property type="match status" value="1"/>
</dbReference>
<feature type="active site" description="Proton donor/acceptor" evidence="21">
    <location>
        <position position="133"/>
    </location>
</feature>
<comment type="caution">
    <text evidence="23">The sequence shown here is derived from an EMBL/GenBank/DDBJ whole genome shotgun (WGS) entry which is preliminary data.</text>
</comment>
<dbReference type="Proteomes" id="UP000837675">
    <property type="component" value="Unassembled WGS sequence"/>
</dbReference>
<evidence type="ECO:0000256" key="16">
    <source>
        <dbReference type="ARBA" id="ARBA00032879"/>
    </source>
</evidence>
<evidence type="ECO:0000256" key="7">
    <source>
        <dbReference type="ARBA" id="ARBA00012215"/>
    </source>
</evidence>
<evidence type="ECO:0000256" key="20">
    <source>
        <dbReference type="PIRNR" id="PIRNR001365"/>
    </source>
</evidence>
<comment type="catalytic activity">
    <reaction evidence="19">
        <text>L-aspartate 4-semialdehyde + pyruvate = (2S,4S)-4-hydroxy-2,3,4,5-tetrahydrodipicolinate + H2O + H(+)</text>
        <dbReference type="Rhea" id="RHEA:34171"/>
        <dbReference type="ChEBI" id="CHEBI:15361"/>
        <dbReference type="ChEBI" id="CHEBI:15377"/>
        <dbReference type="ChEBI" id="CHEBI:15378"/>
        <dbReference type="ChEBI" id="CHEBI:67139"/>
        <dbReference type="ChEBI" id="CHEBI:537519"/>
        <dbReference type="EC" id="4.3.3.7"/>
    </reaction>
</comment>
<keyword evidence="11" id="KW-0220">Diaminopimelate biosynthesis</keyword>
<comment type="catalytic activity">
    <reaction evidence="18">
        <text>(4S)-4-hydroxy-2-oxoglutarate = glyoxylate + pyruvate</text>
        <dbReference type="Rhea" id="RHEA:35639"/>
        <dbReference type="ChEBI" id="CHEBI:15361"/>
        <dbReference type="ChEBI" id="CHEBI:36655"/>
        <dbReference type="ChEBI" id="CHEBI:71685"/>
        <dbReference type="EC" id="4.1.3.16"/>
    </reaction>
</comment>
<evidence type="ECO:0000256" key="9">
    <source>
        <dbReference type="ARBA" id="ARBA00022490"/>
    </source>
</evidence>
<feature type="binding site" evidence="22">
    <location>
        <position position="46"/>
    </location>
    <ligand>
        <name>pyruvate</name>
        <dbReference type="ChEBI" id="CHEBI:15361"/>
    </ligand>
</feature>
<dbReference type="GO" id="GO:0008840">
    <property type="term" value="F:4-hydroxy-tetrahydrodipicolinate synthase activity"/>
    <property type="evidence" value="ECO:0007669"/>
    <property type="project" value="UniProtKB-EC"/>
</dbReference>
<keyword evidence="13 20" id="KW-0456">Lyase</keyword>
<dbReference type="SMART" id="SM01130">
    <property type="entry name" value="DHDPS"/>
    <property type="match status" value="1"/>
</dbReference>
<evidence type="ECO:0000313" key="23">
    <source>
        <dbReference type="EMBL" id="CAG7600297.1"/>
    </source>
</evidence>
<proteinExistence type="inferred from homology"/>
<reference evidence="23" key="1">
    <citation type="submission" date="2021-06" db="EMBL/GenBank/DDBJ databases">
        <authorList>
            <person name="Nardi T."/>
            <person name="Nardi T."/>
        </authorList>
    </citation>
    <scope>NUCLEOTIDE SEQUENCE</scope>
</reference>
<dbReference type="PROSITE" id="PS00666">
    <property type="entry name" value="DHDPS_2"/>
    <property type="match status" value="1"/>
</dbReference>
<evidence type="ECO:0000256" key="11">
    <source>
        <dbReference type="ARBA" id="ARBA00022915"/>
    </source>
</evidence>
<dbReference type="EC" id="4.3.3.7" evidence="6"/>
<comment type="subunit">
    <text evidence="5">Homotetramer.</text>
</comment>
<dbReference type="InterPro" id="IPR020625">
    <property type="entry name" value="Schiff_base-form_aldolases_AS"/>
</dbReference>
<evidence type="ECO:0000256" key="2">
    <source>
        <dbReference type="ARBA" id="ARBA00003294"/>
    </source>
</evidence>
<comment type="function">
    <text evidence="1">Catalyzes the final step in the metabolic pathway of hydroxyproline.</text>
</comment>
<evidence type="ECO:0000256" key="6">
    <source>
        <dbReference type="ARBA" id="ARBA00012086"/>
    </source>
</evidence>
<keyword evidence="9" id="KW-0963">Cytoplasm</keyword>
<dbReference type="InterPro" id="IPR013785">
    <property type="entry name" value="Aldolase_TIM"/>
</dbReference>
<dbReference type="Gene3D" id="3.20.20.70">
    <property type="entry name" value="Aldolase class I"/>
    <property type="match status" value="1"/>
</dbReference>
<dbReference type="InterPro" id="IPR020624">
    <property type="entry name" value="Schiff_base-form_aldolases_CS"/>
</dbReference>
<evidence type="ECO:0000256" key="17">
    <source>
        <dbReference type="ARBA" id="ARBA00033610"/>
    </source>
</evidence>
<dbReference type="PROSITE" id="PS00665">
    <property type="entry name" value="DHDPS_1"/>
    <property type="match status" value="1"/>
</dbReference>
<evidence type="ECO:0000256" key="22">
    <source>
        <dbReference type="PIRSR" id="PIRSR001365-2"/>
    </source>
</evidence>
<evidence type="ECO:0000256" key="4">
    <source>
        <dbReference type="ARBA" id="ARBA00007592"/>
    </source>
</evidence>
<accession>A0A8S4C2U8</accession>
<comment type="pathway">
    <text evidence="3">Amino-acid biosynthesis; L-lysine biosynthesis via DAP pathway; (S)-tetrahydrodipicolinate from L-aspartate: step 3/4.</text>
</comment>
<dbReference type="GO" id="GO:0005829">
    <property type="term" value="C:cytosol"/>
    <property type="evidence" value="ECO:0007669"/>
    <property type="project" value="TreeGrafter"/>
</dbReference>
<protein>
    <recommendedName>
        <fullName evidence="8">4-hydroxy-2-oxoglutarate aldolase, mitochondrial</fullName>
        <ecNumber evidence="7">4.1.3.16</ecNumber>
        <ecNumber evidence="6">4.3.3.7</ecNumber>
    </recommendedName>
    <alternativeName>
        <fullName evidence="16">Dihydrodipicolinate synthase-like</fullName>
    </alternativeName>
    <alternativeName>
        <fullName evidence="15">Probable 2-keto-4-hydroxyglutarate aldolase</fullName>
    </alternativeName>
</protein>
<comment type="function">
    <text evidence="2">Catalyzes the condensation of (S)-aspartate-beta-semialdehyde [(S)-ASA] and pyruvate to 4-hydroxy-tetrahydrodipicolinate (HTPA).</text>
</comment>
<evidence type="ECO:0000256" key="12">
    <source>
        <dbReference type="ARBA" id="ARBA00023154"/>
    </source>
</evidence>
<evidence type="ECO:0000256" key="18">
    <source>
        <dbReference type="ARBA" id="ARBA00033613"/>
    </source>
</evidence>
<dbReference type="EC" id="4.1.3.16" evidence="7"/>
<dbReference type="InterPro" id="IPR002220">
    <property type="entry name" value="DapA-like"/>
</dbReference>
<dbReference type="SUPFAM" id="SSF51569">
    <property type="entry name" value="Aldolase"/>
    <property type="match status" value="1"/>
</dbReference>
<evidence type="ECO:0000256" key="21">
    <source>
        <dbReference type="PIRSR" id="PIRSR001365-1"/>
    </source>
</evidence>
<keyword evidence="12" id="KW-0457">Lysine biosynthesis</keyword>
<dbReference type="EMBL" id="CAJVAF010000352">
    <property type="protein sequence ID" value="CAG7600297.1"/>
    <property type="molecule type" value="Genomic_DNA"/>
</dbReference>
<feature type="binding site" evidence="22">
    <location>
        <position position="202"/>
    </location>
    <ligand>
        <name>pyruvate</name>
        <dbReference type="ChEBI" id="CHEBI:15361"/>
    </ligand>
</feature>
<dbReference type="PIRSF" id="PIRSF001365">
    <property type="entry name" value="DHDPS"/>
    <property type="match status" value="1"/>
</dbReference>
<evidence type="ECO:0000256" key="1">
    <source>
        <dbReference type="ARBA" id="ARBA00002577"/>
    </source>
</evidence>
<dbReference type="InterPro" id="IPR005263">
    <property type="entry name" value="DapA"/>
</dbReference>
<sequence length="293" mass="32561">MLNKSLWTAIVTPFDAAGRSIDFKSLEKLLKLQKAAENGVILLGSTGEGLSLSDEERRQIIGFAFNLKLKIPLISGVPSHNFIAALEWIEFCNQFPLDGYLMTTPIYTKPGVLGQTQWFEKLMQASQHQCMLYNIPSRAGIKLHAETVRNLCTNKKFAAIKDSSGTVDSLVEYKMVAPNIAVYCGDDYLMPVMSTESAQGLISVASNVWPTATHKYVQLCLEGVRLDSKLWWQACKALFTASNPIPVKALLHHLGLISHAAVRLPLSLNDLKSINELTLVNQLIINWEKQYAL</sequence>
<gene>
    <name evidence="23" type="ORF">MHYMCMPASI_01170</name>
</gene>
<dbReference type="NCBIfam" id="TIGR00674">
    <property type="entry name" value="dapA"/>
    <property type="match status" value="1"/>
</dbReference>
<evidence type="ECO:0000313" key="24">
    <source>
        <dbReference type="Proteomes" id="UP000837675"/>
    </source>
</evidence>
<dbReference type="GO" id="GO:0008700">
    <property type="term" value="F:(R,S)-4-hydroxy-2-oxoglutarate aldolase activity"/>
    <property type="evidence" value="ECO:0007669"/>
    <property type="project" value="UniProtKB-EC"/>
</dbReference>
<dbReference type="AlphaFoldDB" id="A0A8S4C2U8"/>
<name>A0A8S4C2U8_9ACAR</name>
<evidence type="ECO:0000256" key="5">
    <source>
        <dbReference type="ARBA" id="ARBA00011881"/>
    </source>
</evidence>
<keyword evidence="10" id="KW-0028">Amino-acid biosynthesis</keyword>
<evidence type="ECO:0000256" key="10">
    <source>
        <dbReference type="ARBA" id="ARBA00022605"/>
    </source>
</evidence>
<dbReference type="PANTHER" id="PTHR12128:SF66">
    <property type="entry name" value="4-HYDROXY-2-OXOGLUTARATE ALDOLASE, MITOCHONDRIAL"/>
    <property type="match status" value="1"/>
</dbReference>
<dbReference type="GO" id="GO:0009089">
    <property type="term" value="P:lysine biosynthetic process via diaminopimelate"/>
    <property type="evidence" value="ECO:0007669"/>
    <property type="project" value="InterPro"/>
</dbReference>
<evidence type="ECO:0000256" key="14">
    <source>
        <dbReference type="ARBA" id="ARBA00023270"/>
    </source>
</evidence>